<keyword evidence="3" id="KW-1185">Reference proteome</keyword>
<dbReference type="Proteomes" id="UP000656548">
    <property type="component" value="Unassembled WGS sequence"/>
</dbReference>
<feature type="region of interest" description="Disordered" evidence="1">
    <location>
        <begin position="87"/>
        <end position="235"/>
    </location>
</feature>
<feature type="compositionally biased region" description="Low complexity" evidence="1">
    <location>
        <begin position="124"/>
        <end position="135"/>
    </location>
</feature>
<gene>
    <name evidence="2" type="ORF">H4W30_007603</name>
</gene>
<feature type="compositionally biased region" description="Polar residues" evidence="1">
    <location>
        <begin position="15"/>
        <end position="24"/>
    </location>
</feature>
<accession>A0ABR9LIX9</accession>
<comment type="caution">
    <text evidence="2">The sequence shown here is derived from an EMBL/GenBank/DDBJ whole genome shotgun (WGS) entry which is preliminary data.</text>
</comment>
<feature type="compositionally biased region" description="Low complexity" evidence="1">
    <location>
        <begin position="150"/>
        <end position="180"/>
    </location>
</feature>
<evidence type="ECO:0000313" key="2">
    <source>
        <dbReference type="EMBL" id="MBE1580522.1"/>
    </source>
</evidence>
<dbReference type="EMBL" id="JADBEJ010000007">
    <property type="protein sequence ID" value="MBE1580522.1"/>
    <property type="molecule type" value="Genomic_DNA"/>
</dbReference>
<reference evidence="2 3" key="1">
    <citation type="submission" date="2020-10" db="EMBL/GenBank/DDBJ databases">
        <title>Sequencing the genomes of 1000 actinobacteria strains.</title>
        <authorList>
            <person name="Klenk H.-P."/>
        </authorList>
    </citation>
    <scope>NUCLEOTIDE SEQUENCE [LARGE SCALE GENOMIC DNA]</scope>
    <source>
        <strain evidence="2 3">DSM 46661</strain>
    </source>
</reference>
<proteinExistence type="predicted"/>
<evidence type="ECO:0000256" key="1">
    <source>
        <dbReference type="SAM" id="MobiDB-lite"/>
    </source>
</evidence>
<protein>
    <submittedName>
        <fullName evidence="2">Uncharacterized protein</fullName>
    </submittedName>
</protein>
<feature type="compositionally biased region" description="Basic residues" evidence="1">
    <location>
        <begin position="87"/>
        <end position="96"/>
    </location>
</feature>
<organism evidence="2 3">
    <name type="scientific">Amycolatopsis roodepoortensis</name>
    <dbReference type="NCBI Taxonomy" id="700274"/>
    <lineage>
        <taxon>Bacteria</taxon>
        <taxon>Bacillati</taxon>
        <taxon>Actinomycetota</taxon>
        <taxon>Actinomycetes</taxon>
        <taxon>Pseudonocardiales</taxon>
        <taxon>Pseudonocardiaceae</taxon>
        <taxon>Amycolatopsis</taxon>
    </lineage>
</organism>
<sequence>MIQPASPPAGLDVATRSSENARSSYLSPAYLRLLPREHKGDHPPRQHWQPLTRPRDRLGRLFRARDGAHDLERALLRGHALVVRAGRRRRVPRRRDRAVASAVQSPPNRGHDLRRALRPRAHRATNSSASALRAAAHSEPDRGKRRRPTEAAASSEPSSSVPKSPKRGSASTTGPSSSTALRATGNFGSSRPMNPGPRSPAPSSTTAESHRPTAPPSKPWRRSAATEPPPQRSRK</sequence>
<evidence type="ECO:0000313" key="3">
    <source>
        <dbReference type="Proteomes" id="UP000656548"/>
    </source>
</evidence>
<name>A0ABR9LIX9_9PSEU</name>
<feature type="region of interest" description="Disordered" evidence="1">
    <location>
        <begin position="1"/>
        <end position="24"/>
    </location>
</feature>